<dbReference type="EMBL" id="CP046456">
    <property type="protein sequence ID" value="QGU08743.1"/>
    <property type="molecule type" value="Genomic_DNA"/>
</dbReference>
<dbReference type="PROSITE" id="PS51257">
    <property type="entry name" value="PROKAR_LIPOPROTEIN"/>
    <property type="match status" value="1"/>
</dbReference>
<evidence type="ECO:0000313" key="2">
    <source>
        <dbReference type="Proteomes" id="UP000424462"/>
    </source>
</evidence>
<name>A0A6B8VX69_9CORY</name>
<evidence type="ECO:0000313" key="1">
    <source>
        <dbReference type="EMBL" id="QGU08743.1"/>
    </source>
</evidence>
<protein>
    <recommendedName>
        <fullName evidence="3">Transposase</fullName>
    </recommendedName>
</protein>
<reference evidence="1 2" key="1">
    <citation type="submission" date="2019-11" db="EMBL/GenBank/DDBJ databases">
        <title>Complete genome sequence of Corynebacterium kalinowskii 1959, a novel Corynebacterium species isolated from soil of a small paddock in Vilsendorf, Germany.</title>
        <authorList>
            <person name="Schaffert L."/>
            <person name="Ruwe M."/>
            <person name="Milse J."/>
            <person name="Hanuschka K."/>
            <person name="Ortseifen V."/>
            <person name="Droste J."/>
            <person name="Brandt D."/>
            <person name="Schlueter L."/>
            <person name="Kutter Y."/>
            <person name="Vinke S."/>
            <person name="Viehoefer P."/>
            <person name="Jacob L."/>
            <person name="Luebke N.-C."/>
            <person name="Schulte-Berndt E."/>
            <person name="Hain C."/>
            <person name="Linder M."/>
            <person name="Schmidt P."/>
            <person name="Wollenschlaeger L."/>
            <person name="Luttermann T."/>
            <person name="Thieme E."/>
            <person name="Hassa J."/>
            <person name="Haak M."/>
            <person name="Wittchen M."/>
            <person name="Mentz A."/>
            <person name="Persicke M."/>
            <person name="Busche T."/>
            <person name="Ruckert C."/>
        </authorList>
    </citation>
    <scope>NUCLEOTIDE SEQUENCE [LARGE SCALE GENOMIC DNA]</scope>
    <source>
        <strain evidence="1 2">2039</strain>
        <plasmid evidence="2">pcoccu</plasmid>
    </source>
</reference>
<geneLocation type="plasmid" evidence="2">
    <name>pcoccu</name>
</geneLocation>
<keyword evidence="2" id="KW-1185">Reference proteome</keyword>
<accession>A0A6B8VX69</accession>
<sequence length="171" mass="19461">MAQFKEIMALRLNNRSYSYIAAALGCSNRDIARVQTVIDDHNITPDSFTQLPPAFFDETFTDQRGRRSMSYDQPNFQALAKKLTDDKHLTRHKLWMDYLAAPSADGLLKYQYSQFCDGLAEYLKANDLVDVVEHEPGQEFYVDWAGDKITIYDQATGRVGFKASLFIGVCP</sequence>
<evidence type="ECO:0008006" key="3">
    <source>
        <dbReference type="Google" id="ProtNLM"/>
    </source>
</evidence>
<gene>
    <name evidence="1" type="ORF">COCCU_14265</name>
</gene>
<dbReference type="Proteomes" id="UP000424462">
    <property type="component" value="Plasmid pCOCCU"/>
</dbReference>
<proteinExistence type="predicted"/>
<keyword evidence="1" id="KW-0614">Plasmid</keyword>
<dbReference type="KEGG" id="cok:COCCU_14265"/>
<dbReference type="RefSeq" id="WP_231598967.1">
    <property type="nucleotide sequence ID" value="NZ_CP046456.1"/>
</dbReference>
<dbReference type="AlphaFoldDB" id="A0A6B8VX69"/>
<organism evidence="1 2">
    <name type="scientific">Corynebacterium occultum</name>
    <dbReference type="NCBI Taxonomy" id="2675219"/>
    <lineage>
        <taxon>Bacteria</taxon>
        <taxon>Bacillati</taxon>
        <taxon>Actinomycetota</taxon>
        <taxon>Actinomycetes</taxon>
        <taxon>Mycobacteriales</taxon>
        <taxon>Corynebacteriaceae</taxon>
        <taxon>Corynebacterium</taxon>
    </lineage>
</organism>